<keyword evidence="1" id="KW-0472">Membrane</keyword>
<name>B5H2P3_STRCL</name>
<feature type="transmembrane region" description="Helical" evidence="1">
    <location>
        <begin position="6"/>
        <end position="24"/>
    </location>
</feature>
<dbReference type="KEGG" id="sclf:BB341_26270"/>
<dbReference type="STRING" id="1901.BB341_26270"/>
<dbReference type="RefSeq" id="WP_003958538.1">
    <property type="nucleotide sequence ID" value="NZ_CM000913.1"/>
</dbReference>
<protein>
    <submittedName>
        <fullName evidence="2">Integral membrane protein</fullName>
    </submittedName>
</protein>
<evidence type="ECO:0000256" key="1">
    <source>
        <dbReference type="SAM" id="Phobius"/>
    </source>
</evidence>
<reference evidence="2 3" key="1">
    <citation type="journal article" date="2010" name="Genome Biol. Evol.">
        <title>The sequence of a 1.8-mb bacterial linear plasmid reveals a rich evolutionary reservoir of secondary metabolic pathways.</title>
        <authorList>
            <person name="Medema M.H."/>
            <person name="Trefzer A."/>
            <person name="Kovalchuk A."/>
            <person name="van den Berg M."/>
            <person name="Mueller U."/>
            <person name="Heijne W."/>
            <person name="Wu L."/>
            <person name="Alam M.T."/>
            <person name="Ronning C.M."/>
            <person name="Nierman W.C."/>
            <person name="Bovenberg R.A.L."/>
            <person name="Breitling R."/>
            <person name="Takano E."/>
        </authorList>
    </citation>
    <scope>NUCLEOTIDE SEQUENCE [LARGE SCALE GENOMIC DNA]</scope>
    <source>
        <strain evidence="3">ATCC 27064 / DSM 738 / JCM 4710 / NBRC 13307 / NCIMB 12785 / NRRL 3585 / VKM Ac-602</strain>
    </source>
</reference>
<dbReference type="GeneID" id="93732995"/>
<accession>B5H2P3</accession>
<dbReference type="Proteomes" id="UP000002357">
    <property type="component" value="Chromosome"/>
</dbReference>
<dbReference type="OrthoDB" id="3873591at2"/>
<evidence type="ECO:0000313" key="2">
    <source>
        <dbReference type="EMBL" id="EFG05377.1"/>
    </source>
</evidence>
<keyword evidence="3" id="KW-1185">Reference proteome</keyword>
<dbReference type="Pfam" id="PF17197">
    <property type="entry name" value="DUF5134"/>
    <property type="match status" value="1"/>
</dbReference>
<dbReference type="eggNOG" id="ENOG502ZN7H">
    <property type="taxonomic scope" value="Bacteria"/>
</dbReference>
<dbReference type="InterPro" id="IPR033458">
    <property type="entry name" value="DUF5134"/>
</dbReference>
<dbReference type="EMBL" id="CM000913">
    <property type="protein sequence ID" value="EFG05377.1"/>
    <property type="molecule type" value="Genomic_DNA"/>
</dbReference>
<keyword evidence="1" id="KW-1133">Transmembrane helix</keyword>
<proteinExistence type="predicted"/>
<sequence>MHGPVVAGWLIAALSAATGGYCLARVRRCPGPGRRAGVEDGLMGLGMAAMALPAVMDAAGPVYAVVFGGAAVHALWSARHGPAGHLHHLVGSLAMVYMAVAMTPASASGHAVHTGPPSAAGIPLVTGALLVYYAVYALRAGARLVPSVPVVPAAGSGAWGDGTEPGAELTSACRLTMALGMLAMLLAL</sequence>
<feature type="transmembrane region" description="Helical" evidence="1">
    <location>
        <begin position="119"/>
        <end position="138"/>
    </location>
</feature>
<feature type="transmembrane region" description="Helical" evidence="1">
    <location>
        <begin position="36"/>
        <end position="56"/>
    </location>
</feature>
<keyword evidence="1" id="KW-0812">Transmembrane</keyword>
<gene>
    <name evidence="2" type="ORF">SCLAV_0301</name>
</gene>
<evidence type="ECO:0000313" key="3">
    <source>
        <dbReference type="Proteomes" id="UP000002357"/>
    </source>
</evidence>
<organism evidence="2 3">
    <name type="scientific">Streptomyces clavuligerus</name>
    <dbReference type="NCBI Taxonomy" id="1901"/>
    <lineage>
        <taxon>Bacteria</taxon>
        <taxon>Bacillati</taxon>
        <taxon>Actinomycetota</taxon>
        <taxon>Actinomycetes</taxon>
        <taxon>Kitasatosporales</taxon>
        <taxon>Streptomycetaceae</taxon>
        <taxon>Streptomyces</taxon>
    </lineage>
</organism>
<dbReference type="AlphaFoldDB" id="B5H2P3"/>